<sequence length="304" mass="34895">MSIFPKRTVAGKGVTIHWNFNISHLKKGHVFPFVRIGVQWPNGQVTMLMEECILGFANPRDEDVLLNEDGKKFKYLKKNTPFLVLNDYLSGVIKREALANIISGIESGRHYYFQFALPKKAPPGKYTLISEVYNNGEKRYSKTKEDDFFFVDNIEKRATKKNDNGYVSIIKNNSTEATPIKIVECFESGNKVKCMLLSPLSASEIHTISSNCFLLYNEEREVIALNENNSPFVIKNHQYIPLKREDRTYVMSNSTEDIYELTELQAKIRERADGITLKNRIVNITNNDSYNELVDSGIILENKF</sequence>
<evidence type="ECO:0000313" key="1">
    <source>
        <dbReference type="EMBL" id="MFD0964043.1"/>
    </source>
</evidence>
<name>A0ABW3I2S3_9FLAO</name>
<organism evidence="1 2">
    <name type="scientific">Pseudofulvibacter geojedonensis</name>
    <dbReference type="NCBI Taxonomy" id="1123758"/>
    <lineage>
        <taxon>Bacteria</taxon>
        <taxon>Pseudomonadati</taxon>
        <taxon>Bacteroidota</taxon>
        <taxon>Flavobacteriia</taxon>
        <taxon>Flavobacteriales</taxon>
        <taxon>Flavobacteriaceae</taxon>
        <taxon>Pseudofulvibacter</taxon>
    </lineage>
</organism>
<proteinExistence type="predicted"/>
<reference evidence="2" key="1">
    <citation type="journal article" date="2019" name="Int. J. Syst. Evol. Microbiol.">
        <title>The Global Catalogue of Microorganisms (GCM) 10K type strain sequencing project: providing services to taxonomists for standard genome sequencing and annotation.</title>
        <authorList>
            <consortium name="The Broad Institute Genomics Platform"/>
            <consortium name="The Broad Institute Genome Sequencing Center for Infectious Disease"/>
            <person name="Wu L."/>
            <person name="Ma J."/>
        </authorList>
    </citation>
    <scope>NUCLEOTIDE SEQUENCE [LARGE SCALE GENOMIC DNA]</scope>
    <source>
        <strain evidence="2">CCUG 62114</strain>
    </source>
</reference>
<evidence type="ECO:0000313" key="2">
    <source>
        <dbReference type="Proteomes" id="UP001596997"/>
    </source>
</evidence>
<dbReference type="RefSeq" id="WP_377715373.1">
    <property type="nucleotide sequence ID" value="NZ_JBHTJM010000008.1"/>
</dbReference>
<accession>A0ABW3I2S3</accession>
<comment type="caution">
    <text evidence="1">The sequence shown here is derived from an EMBL/GenBank/DDBJ whole genome shotgun (WGS) entry which is preliminary data.</text>
</comment>
<dbReference type="Proteomes" id="UP001596997">
    <property type="component" value="Unassembled WGS sequence"/>
</dbReference>
<keyword evidence="2" id="KW-1185">Reference proteome</keyword>
<gene>
    <name evidence="1" type="ORF">ACFQ1O_08520</name>
</gene>
<protein>
    <submittedName>
        <fullName evidence="1">Uncharacterized protein</fullName>
    </submittedName>
</protein>
<dbReference type="EMBL" id="JBHTJM010000008">
    <property type="protein sequence ID" value="MFD0964043.1"/>
    <property type="molecule type" value="Genomic_DNA"/>
</dbReference>